<sequence length="207" mass="23040">MWSTSSRSRMAVFIVMLTLTYLFSTTALVTGEPRAVCPNPIVEAVEGHSVSLPCHLDPPDNVVNNAVDWKRTDANKVVWAYRNKKENLIDQIAEYRGRVTVNLQGLNIGNMTLLISSVKKSDAGPYRCFTSKLRTGCNLSLIFVPRDQQNGTKLEDFSTTTPPTHEPDEPGAENMKRVRYIILLVVGVFFIIVIVALVIRGMNNAES</sequence>
<protein>
    <submittedName>
        <fullName evidence="1">Uncharacterized protein</fullName>
    </submittedName>
</protein>
<evidence type="ECO:0000313" key="1">
    <source>
        <dbReference type="EMBL" id="KAI3374687.1"/>
    </source>
</evidence>
<comment type="caution">
    <text evidence="1">The sequence shown here is derived from an EMBL/GenBank/DDBJ whole genome shotgun (WGS) entry which is preliminary data.</text>
</comment>
<evidence type="ECO:0000313" key="2">
    <source>
        <dbReference type="Proteomes" id="UP000831701"/>
    </source>
</evidence>
<name>A0ACB8X3P6_9TELE</name>
<proteinExistence type="predicted"/>
<dbReference type="EMBL" id="CM041533">
    <property type="protein sequence ID" value="KAI3374687.1"/>
    <property type="molecule type" value="Genomic_DNA"/>
</dbReference>
<dbReference type="Proteomes" id="UP000831701">
    <property type="component" value="Chromosome 3"/>
</dbReference>
<keyword evidence="2" id="KW-1185">Reference proteome</keyword>
<accession>A0ACB8X3P6</accession>
<reference evidence="1" key="1">
    <citation type="submission" date="2022-04" db="EMBL/GenBank/DDBJ databases">
        <title>Jade perch genome.</title>
        <authorList>
            <person name="Chao B."/>
        </authorList>
    </citation>
    <scope>NUCLEOTIDE SEQUENCE</scope>
    <source>
        <strain evidence="1">CB-2022</strain>
    </source>
</reference>
<gene>
    <name evidence="1" type="ORF">L3Q82_021256</name>
</gene>
<organism evidence="1 2">
    <name type="scientific">Scortum barcoo</name>
    <name type="common">barcoo grunter</name>
    <dbReference type="NCBI Taxonomy" id="214431"/>
    <lineage>
        <taxon>Eukaryota</taxon>
        <taxon>Metazoa</taxon>
        <taxon>Chordata</taxon>
        <taxon>Craniata</taxon>
        <taxon>Vertebrata</taxon>
        <taxon>Euteleostomi</taxon>
        <taxon>Actinopterygii</taxon>
        <taxon>Neopterygii</taxon>
        <taxon>Teleostei</taxon>
        <taxon>Neoteleostei</taxon>
        <taxon>Acanthomorphata</taxon>
        <taxon>Eupercaria</taxon>
        <taxon>Centrarchiformes</taxon>
        <taxon>Terapontoidei</taxon>
        <taxon>Terapontidae</taxon>
        <taxon>Scortum</taxon>
    </lineage>
</organism>